<dbReference type="InParanoid" id="Q5B4C3"/>
<reference evidence="4" key="2">
    <citation type="journal article" date="2009" name="Fungal Genet. Biol.">
        <title>The 2008 update of the Aspergillus nidulans genome annotation: a community effort.</title>
        <authorList>
            <person name="Wortman J.R."/>
            <person name="Gilsenan J.M."/>
            <person name="Joardar V."/>
            <person name="Deegan J."/>
            <person name="Clutterbuck J."/>
            <person name="Andersen M.R."/>
            <person name="Archer D."/>
            <person name="Bencina M."/>
            <person name="Braus G."/>
            <person name="Coutinho P."/>
            <person name="von Dohren H."/>
            <person name="Doonan J."/>
            <person name="Driessen A.J."/>
            <person name="Durek P."/>
            <person name="Espeso E."/>
            <person name="Fekete E."/>
            <person name="Flipphi M."/>
            <person name="Estrada C.G."/>
            <person name="Geysens S."/>
            <person name="Goldman G."/>
            <person name="de Groot P.W."/>
            <person name="Hansen K."/>
            <person name="Harris S.D."/>
            <person name="Heinekamp T."/>
            <person name="Helmstaedt K."/>
            <person name="Henrissat B."/>
            <person name="Hofmann G."/>
            <person name="Homan T."/>
            <person name="Horio T."/>
            <person name="Horiuchi H."/>
            <person name="James S."/>
            <person name="Jones M."/>
            <person name="Karaffa L."/>
            <person name="Karanyi Z."/>
            <person name="Kato M."/>
            <person name="Keller N."/>
            <person name="Kelly D.E."/>
            <person name="Kiel J.A."/>
            <person name="Kim J.M."/>
            <person name="van der Klei I.J."/>
            <person name="Klis F.M."/>
            <person name="Kovalchuk A."/>
            <person name="Krasevec N."/>
            <person name="Kubicek C.P."/>
            <person name="Liu B."/>
            <person name="Maccabe A."/>
            <person name="Meyer V."/>
            <person name="Mirabito P."/>
            <person name="Miskei M."/>
            <person name="Mos M."/>
            <person name="Mullins J."/>
            <person name="Nelson D.R."/>
            <person name="Nielsen J."/>
            <person name="Oakley B.R."/>
            <person name="Osmani S.A."/>
            <person name="Pakula T."/>
            <person name="Paszewski A."/>
            <person name="Paulsen I."/>
            <person name="Pilsyk S."/>
            <person name="Pocsi I."/>
            <person name="Punt P.J."/>
            <person name="Ram A.F."/>
            <person name="Ren Q."/>
            <person name="Robellet X."/>
            <person name="Robson G."/>
            <person name="Seiboth B."/>
            <person name="van Solingen P."/>
            <person name="Specht T."/>
            <person name="Sun J."/>
            <person name="Taheri-Talesh N."/>
            <person name="Takeshita N."/>
            <person name="Ussery D."/>
            <person name="vanKuyk P.A."/>
            <person name="Visser H."/>
            <person name="van de Vondervoort P.J."/>
            <person name="de Vries R.P."/>
            <person name="Walton J."/>
            <person name="Xiang X."/>
            <person name="Xiong Y."/>
            <person name="Zeng A.P."/>
            <person name="Brandt B.W."/>
            <person name="Cornell M.J."/>
            <person name="van den Hondel C.A."/>
            <person name="Visser J."/>
            <person name="Oliver S.G."/>
            <person name="Turner G."/>
        </authorList>
    </citation>
    <scope>GENOME REANNOTATION</scope>
    <source>
        <strain evidence="4">FGSC A4 / ATCC 38163 / CBS 112.46 / NRRL 194 / M139</strain>
    </source>
</reference>
<dbReference type="HOGENOM" id="CLU_1810706_0_0_1"/>
<comment type="pathway">
    <text evidence="1">Secondary metabolite biosynthesis.</text>
</comment>
<accession>C8V7T2</accession>
<accession>Q5B4C3</accession>
<proteinExistence type="predicted"/>
<reference evidence="4" key="1">
    <citation type="journal article" date="2005" name="Nature">
        <title>Sequencing of Aspergillus nidulans and comparative analysis with A. fumigatus and A. oryzae.</title>
        <authorList>
            <person name="Galagan J.E."/>
            <person name="Calvo S.E."/>
            <person name="Cuomo C."/>
            <person name="Ma L.J."/>
            <person name="Wortman J.R."/>
            <person name="Batzoglou S."/>
            <person name="Lee S.I."/>
            <person name="Basturkmen M."/>
            <person name="Spevak C.C."/>
            <person name="Clutterbuck J."/>
            <person name="Kapitonov V."/>
            <person name="Jurka J."/>
            <person name="Scazzocchio C."/>
            <person name="Farman M."/>
            <person name="Butler J."/>
            <person name="Purcell S."/>
            <person name="Harris S."/>
            <person name="Braus G.H."/>
            <person name="Draht O."/>
            <person name="Busch S."/>
            <person name="D'Enfert C."/>
            <person name="Bouchier C."/>
            <person name="Goldman G.H."/>
            <person name="Bell-Pedersen D."/>
            <person name="Griffiths-Jones S."/>
            <person name="Doonan J.H."/>
            <person name="Yu J."/>
            <person name="Vienken K."/>
            <person name="Pain A."/>
            <person name="Freitag M."/>
            <person name="Selker E.U."/>
            <person name="Archer D.B."/>
            <person name="Penalva M.A."/>
            <person name="Oakley B.R."/>
            <person name="Momany M."/>
            <person name="Tanaka T."/>
            <person name="Kumagai T."/>
            <person name="Asai K."/>
            <person name="Machida M."/>
            <person name="Nierman W.C."/>
            <person name="Denning D.W."/>
            <person name="Caddick M."/>
            <person name="Hynes M."/>
            <person name="Paoletti M."/>
            <person name="Fischer R."/>
            <person name="Miller B."/>
            <person name="Dyer P."/>
            <person name="Sachs M.S."/>
            <person name="Osmani S.A."/>
            <person name="Birren B.W."/>
        </authorList>
    </citation>
    <scope>NUCLEOTIDE SEQUENCE [LARGE SCALE GENOMIC DNA]</scope>
    <source>
        <strain evidence="4">FGSC A4 / ATCC 38163 / CBS 112.46 / NRRL 194 / M139</strain>
    </source>
</reference>
<dbReference type="EMBL" id="BN001303">
    <property type="protein sequence ID" value="CBF77160.1"/>
    <property type="molecule type" value="Genomic_DNA"/>
</dbReference>
<dbReference type="KEGG" id="ani:ANIA_04607"/>
<evidence type="ECO:0000256" key="1">
    <source>
        <dbReference type="ARBA" id="ARBA00005179"/>
    </source>
</evidence>
<gene>
    <name evidence="3" type="ORF">ANIA_04607</name>
</gene>
<dbReference type="OMA" id="HEDQTKS"/>
<evidence type="ECO:0000313" key="3">
    <source>
        <dbReference type="EMBL" id="CBF77160.1"/>
    </source>
</evidence>
<dbReference type="STRING" id="227321.Q5B4C3"/>
<organism evidence="3 4">
    <name type="scientific">Emericella nidulans (strain FGSC A4 / ATCC 38163 / CBS 112.46 / NRRL 194 / M139)</name>
    <name type="common">Aspergillus nidulans</name>
    <dbReference type="NCBI Taxonomy" id="227321"/>
    <lineage>
        <taxon>Eukaryota</taxon>
        <taxon>Fungi</taxon>
        <taxon>Dikarya</taxon>
        <taxon>Ascomycota</taxon>
        <taxon>Pezizomycotina</taxon>
        <taxon>Eurotiomycetes</taxon>
        <taxon>Eurotiomycetidae</taxon>
        <taxon>Eurotiales</taxon>
        <taxon>Aspergillaceae</taxon>
        <taxon>Aspergillus</taxon>
        <taxon>Aspergillus subgen. Nidulantes</taxon>
    </lineage>
</organism>
<feature type="region of interest" description="Disordered" evidence="2">
    <location>
        <begin position="1"/>
        <end position="22"/>
    </location>
</feature>
<dbReference type="Pfam" id="PF05721">
    <property type="entry name" value="PhyH"/>
    <property type="match status" value="1"/>
</dbReference>
<dbReference type="Gene3D" id="2.60.120.620">
    <property type="entry name" value="q2cbj1_9rhob like domain"/>
    <property type="match status" value="1"/>
</dbReference>
<evidence type="ECO:0000256" key="2">
    <source>
        <dbReference type="SAM" id="MobiDB-lite"/>
    </source>
</evidence>
<keyword evidence="4" id="KW-1185">Reference proteome</keyword>
<dbReference type="GeneID" id="2872404"/>
<dbReference type="VEuPathDB" id="FungiDB:AN4607"/>
<sequence length="146" mass="16603">MEGRPISSRDSTMHKPRGRSKTVREKWIVDPLIRKLTGTFIDKATSKYYGETKHTYTSEAILSIAMTFDICPGVKAQRLHRDDQNFHVDHEDQTKSGYRVGSDVMMSFMVPGVKTTFENGATLAIPGSHFWEFDRAPKLVKLSVPR</sequence>
<name>Q5B4C3_EMENI</name>
<dbReference type="SUPFAM" id="SSF51197">
    <property type="entry name" value="Clavaminate synthase-like"/>
    <property type="match status" value="1"/>
</dbReference>
<dbReference type="InterPro" id="IPR008775">
    <property type="entry name" value="Phytyl_CoA_dOase-like"/>
</dbReference>
<dbReference type="eggNOG" id="ENOG502SJ57">
    <property type="taxonomic scope" value="Eukaryota"/>
</dbReference>
<protein>
    <submittedName>
        <fullName evidence="3">Uncharacterized protein</fullName>
    </submittedName>
</protein>
<dbReference type="RefSeq" id="XP_662211.1">
    <property type="nucleotide sequence ID" value="XM_657119.1"/>
</dbReference>
<dbReference type="Proteomes" id="UP000000560">
    <property type="component" value="Chromosome III"/>
</dbReference>
<dbReference type="AlphaFoldDB" id="Q5B4C3"/>
<dbReference type="OrthoDB" id="445007at2759"/>
<evidence type="ECO:0000313" key="4">
    <source>
        <dbReference type="Proteomes" id="UP000000560"/>
    </source>
</evidence>